<dbReference type="Proteomes" id="UP000244910">
    <property type="component" value="Chromosome"/>
</dbReference>
<evidence type="ECO:0000256" key="2">
    <source>
        <dbReference type="ARBA" id="ARBA00023027"/>
    </source>
</evidence>
<feature type="binding site" evidence="4">
    <location>
        <begin position="18"/>
        <end position="29"/>
    </location>
    <ligand>
        <name>NAD(+)</name>
        <dbReference type="ChEBI" id="CHEBI:57540"/>
    </ligand>
</feature>
<keyword evidence="2 4" id="KW-0520">NAD</keyword>
<sequence>MKLNKEIYKEYKKYPEKILQFGEGNFLRAFVDWQVDKMNIEADFNGSVVVIPPTKNGKVDKLNEQDGLFNLYLQGIKEGKAVKEHFVINSISRGINCYKQYDEYLKVAEQPEIRFIFSNTTEAGITFDENDKMEDKPQNSYPGKLTAFLYHRFKAFKGEKDKGVIIIPCELIDRNGEKLKNIILKYAELWQLEEQFASWLNEANTFCCSLVDRIVPGYPKDTIEEVTKELGYEDSLVDVSEQFHLWVIEGPEWIKNEFPADKAGLNVKFVEDMTPYRTRKVRILNGAHTSLVPVAYLYGLETVGQAVGHEVIGRYVKETVYDEIIPTLDLPEEELKYFAGAVLERFANPFVKHYLMSIALNSMSKFETRDLPSLIEYVNRKGKLPKKLCFSLAALIEFYKGKRGEEKIELADNEDILNLYKSLWENYDGTEEGLKNIVSTVLSYEKNWKMNLNAIEGLTDRVTNYLSKIEKLGIKEAIKEVM</sequence>
<dbReference type="InterPro" id="IPR013118">
    <property type="entry name" value="Mannitol_DH_C"/>
</dbReference>
<dbReference type="GO" id="GO:0008926">
    <property type="term" value="F:mannitol-1-phosphate 5-dehydrogenase activity"/>
    <property type="evidence" value="ECO:0007669"/>
    <property type="project" value="UniProtKB-EC"/>
</dbReference>
<keyword evidence="8" id="KW-1185">Reference proteome</keyword>
<dbReference type="GO" id="GO:0019698">
    <property type="term" value="P:D-galacturonate catabolic process"/>
    <property type="evidence" value="ECO:0007669"/>
    <property type="project" value="TreeGrafter"/>
</dbReference>
<dbReference type="AlphaFoldDB" id="A0A2U8DVC4"/>
<dbReference type="GO" id="GO:0005829">
    <property type="term" value="C:cytosol"/>
    <property type="evidence" value="ECO:0007669"/>
    <property type="project" value="TreeGrafter"/>
</dbReference>
<dbReference type="Pfam" id="PF08125">
    <property type="entry name" value="Mannitol_dh_C"/>
    <property type="match status" value="1"/>
</dbReference>
<dbReference type="InterPro" id="IPR036291">
    <property type="entry name" value="NAD(P)-bd_dom_sf"/>
</dbReference>
<dbReference type="PANTHER" id="PTHR30524">
    <property type="entry name" value="MANNITOL-1-PHOSPHATE 5-DEHYDROGENASE"/>
    <property type="match status" value="1"/>
</dbReference>
<protein>
    <recommendedName>
        <fullName evidence="4">Altronate oxidoreductase</fullName>
        <ecNumber evidence="4">1.1.1.58</ecNumber>
    </recommendedName>
    <alternativeName>
        <fullName evidence="4">Tagaturonate dehydrogenase</fullName>
    </alternativeName>
    <alternativeName>
        <fullName evidence="4">Tagaturonate reductase</fullName>
    </alternativeName>
</protein>
<proteinExistence type="inferred from homology"/>
<dbReference type="GO" id="GO:0019592">
    <property type="term" value="P:mannitol catabolic process"/>
    <property type="evidence" value="ECO:0007669"/>
    <property type="project" value="TreeGrafter"/>
</dbReference>
<feature type="domain" description="Mannitol dehydrogenase N-terminal" evidence="5">
    <location>
        <begin position="16"/>
        <end position="256"/>
    </location>
</feature>
<organism evidence="7 8">
    <name type="scientific">Clostridium drakei</name>
    <dbReference type="NCBI Taxonomy" id="332101"/>
    <lineage>
        <taxon>Bacteria</taxon>
        <taxon>Bacillati</taxon>
        <taxon>Bacillota</taxon>
        <taxon>Clostridia</taxon>
        <taxon>Eubacteriales</taxon>
        <taxon>Clostridiaceae</taxon>
        <taxon>Clostridium</taxon>
    </lineage>
</organism>
<comment type="catalytic activity">
    <reaction evidence="3">
        <text>D-mannitol 1-phosphate + NAD(+) = beta-D-fructose 6-phosphate + NADH + H(+)</text>
        <dbReference type="Rhea" id="RHEA:19661"/>
        <dbReference type="ChEBI" id="CHEBI:15378"/>
        <dbReference type="ChEBI" id="CHEBI:57540"/>
        <dbReference type="ChEBI" id="CHEBI:57634"/>
        <dbReference type="ChEBI" id="CHEBI:57945"/>
        <dbReference type="ChEBI" id="CHEBI:61381"/>
        <dbReference type="EC" id="1.1.1.17"/>
    </reaction>
</comment>
<accession>A0A2U8DVC4</accession>
<comment type="catalytic activity">
    <reaction evidence="4">
        <text>D-altronate + NAD(+) = keto-D-tagaturonate + NADH + H(+)</text>
        <dbReference type="Rhea" id="RHEA:17813"/>
        <dbReference type="ChEBI" id="CHEBI:15378"/>
        <dbReference type="ChEBI" id="CHEBI:17360"/>
        <dbReference type="ChEBI" id="CHEBI:17886"/>
        <dbReference type="ChEBI" id="CHEBI:57540"/>
        <dbReference type="ChEBI" id="CHEBI:57945"/>
        <dbReference type="EC" id="1.1.1.58"/>
    </reaction>
</comment>
<keyword evidence="1 4" id="KW-0560">Oxidoreductase</keyword>
<dbReference type="NCBIfam" id="NF002969">
    <property type="entry name" value="PRK03643.1"/>
    <property type="match status" value="1"/>
</dbReference>
<dbReference type="SUPFAM" id="SSF51735">
    <property type="entry name" value="NAD(P)-binding Rossmann-fold domains"/>
    <property type="match status" value="1"/>
</dbReference>
<dbReference type="SUPFAM" id="SSF48179">
    <property type="entry name" value="6-phosphogluconate dehydrogenase C-terminal domain-like"/>
    <property type="match status" value="1"/>
</dbReference>
<evidence type="ECO:0000259" key="5">
    <source>
        <dbReference type="Pfam" id="PF01232"/>
    </source>
</evidence>
<evidence type="ECO:0000313" key="8">
    <source>
        <dbReference type="Proteomes" id="UP000244910"/>
    </source>
</evidence>
<dbReference type="InterPro" id="IPR023668">
    <property type="entry name" value="Altronate_OxRdtase"/>
</dbReference>
<feature type="domain" description="Mannitol dehydrogenase C-terminal" evidence="6">
    <location>
        <begin position="272"/>
        <end position="469"/>
    </location>
</feature>
<dbReference type="InterPro" id="IPR013131">
    <property type="entry name" value="Mannitol_DH_N"/>
</dbReference>
<evidence type="ECO:0000259" key="6">
    <source>
        <dbReference type="Pfam" id="PF08125"/>
    </source>
</evidence>
<dbReference type="Pfam" id="PF01232">
    <property type="entry name" value="Mannitol_dh"/>
    <property type="match status" value="1"/>
</dbReference>
<dbReference type="RefSeq" id="WP_032077276.1">
    <property type="nucleotide sequence ID" value="NZ_CP020953.1"/>
</dbReference>
<dbReference type="UniPathway" id="UPA00246"/>
<evidence type="ECO:0000256" key="4">
    <source>
        <dbReference type="HAMAP-Rule" id="MF_00670"/>
    </source>
</evidence>
<evidence type="ECO:0000256" key="1">
    <source>
        <dbReference type="ARBA" id="ARBA00023002"/>
    </source>
</evidence>
<dbReference type="HAMAP" id="MF_00670">
    <property type="entry name" value="Altron_oxidoreduct"/>
    <property type="match status" value="1"/>
</dbReference>
<dbReference type="InterPro" id="IPR013328">
    <property type="entry name" value="6PGD_dom2"/>
</dbReference>
<dbReference type="OrthoDB" id="9768714at2"/>
<dbReference type="Gene3D" id="1.10.1040.10">
    <property type="entry name" value="N-(1-d-carboxylethyl)-l-norvaline Dehydrogenase, domain 2"/>
    <property type="match status" value="1"/>
</dbReference>
<comment type="similarity">
    <text evidence="4">Belongs to the mannitol dehydrogenase family. UxaB subfamily.</text>
</comment>
<name>A0A2U8DVC4_9CLOT</name>
<comment type="pathway">
    <text evidence="4">Carbohydrate metabolism; pentose and glucuronate interconversion.</text>
</comment>
<evidence type="ECO:0000313" key="7">
    <source>
        <dbReference type="EMBL" id="AWI06411.1"/>
    </source>
</evidence>
<evidence type="ECO:0000256" key="3">
    <source>
        <dbReference type="ARBA" id="ARBA00048615"/>
    </source>
</evidence>
<dbReference type="EC" id="1.1.1.58" evidence="4"/>
<reference evidence="8" key="1">
    <citation type="submission" date="2017-04" db="EMBL/GenBank/DDBJ databases">
        <authorList>
            <person name="Song Y."/>
            <person name="Cho B.-K."/>
        </authorList>
    </citation>
    <scope>NUCLEOTIDE SEQUENCE [LARGE SCALE GENOMIC DNA]</scope>
    <source>
        <strain evidence="8">SL1</strain>
    </source>
</reference>
<dbReference type="InterPro" id="IPR000669">
    <property type="entry name" value="Mannitol_DH"/>
</dbReference>
<dbReference type="EMBL" id="CP020953">
    <property type="protein sequence ID" value="AWI06411.1"/>
    <property type="molecule type" value="Genomic_DNA"/>
</dbReference>
<dbReference type="InterPro" id="IPR008927">
    <property type="entry name" value="6-PGluconate_DH-like_C_sf"/>
</dbReference>
<dbReference type="GO" id="GO:0009026">
    <property type="term" value="F:tagaturonate reductase activity"/>
    <property type="evidence" value="ECO:0007669"/>
    <property type="project" value="UniProtKB-UniRule"/>
</dbReference>
<dbReference type="PRINTS" id="PR00084">
    <property type="entry name" value="MTLDHDRGNASE"/>
</dbReference>
<dbReference type="Gene3D" id="3.40.50.720">
    <property type="entry name" value="NAD(P)-binding Rossmann-like Domain"/>
    <property type="match status" value="1"/>
</dbReference>
<dbReference type="KEGG" id="cdrk:B9W14_18540"/>
<dbReference type="PANTHER" id="PTHR30524:SF0">
    <property type="entry name" value="ALTRONATE OXIDOREDUCTASE-RELATED"/>
    <property type="match status" value="1"/>
</dbReference>
<gene>
    <name evidence="4" type="primary">uxaB</name>
    <name evidence="7" type="ORF">B9W14_18540</name>
</gene>